<feature type="domain" description="HTH lacI-type" evidence="4">
    <location>
        <begin position="37"/>
        <end position="91"/>
    </location>
</feature>
<dbReference type="KEGG" id="fri:FraEuI1c_5659"/>
<dbReference type="SUPFAM" id="SSF53822">
    <property type="entry name" value="Periplasmic binding protein-like I"/>
    <property type="match status" value="1"/>
</dbReference>
<dbReference type="SMART" id="SM00354">
    <property type="entry name" value="HTH_LACI"/>
    <property type="match status" value="1"/>
</dbReference>
<dbReference type="HOGENOM" id="CLU_037628_6_0_11"/>
<dbReference type="STRING" id="298654.FraEuI1c_5659"/>
<reference evidence="5 6" key="1">
    <citation type="submission" date="2010-10" db="EMBL/GenBank/DDBJ databases">
        <title>Complete sequence of Frankia sp. EuI1c.</title>
        <authorList>
            <consortium name="US DOE Joint Genome Institute"/>
            <person name="Lucas S."/>
            <person name="Copeland A."/>
            <person name="Lapidus A."/>
            <person name="Cheng J.-F."/>
            <person name="Bruce D."/>
            <person name="Goodwin L."/>
            <person name="Pitluck S."/>
            <person name="Chertkov O."/>
            <person name="Detter J.C."/>
            <person name="Han C."/>
            <person name="Tapia R."/>
            <person name="Land M."/>
            <person name="Hauser L."/>
            <person name="Jeffries C."/>
            <person name="Kyrpides N."/>
            <person name="Ivanova N."/>
            <person name="Mikhailova N."/>
            <person name="Beauchemin N."/>
            <person name="Sen A."/>
            <person name="Sur S.A."/>
            <person name="Gtari M."/>
            <person name="Wall L."/>
            <person name="Tisa L."/>
            <person name="Woyke T."/>
        </authorList>
    </citation>
    <scope>NUCLEOTIDE SEQUENCE [LARGE SCALE GENOMIC DNA]</scope>
    <source>
        <strain evidence="6">DSM 45817 / CECT 9037 / EuI1c</strain>
    </source>
</reference>
<dbReference type="InterPro" id="IPR010982">
    <property type="entry name" value="Lambda_DNA-bd_dom_sf"/>
</dbReference>
<evidence type="ECO:0000313" key="5">
    <source>
        <dbReference type="EMBL" id="ADP83643.1"/>
    </source>
</evidence>
<dbReference type="FunCoup" id="E3IUF8">
    <property type="interactions" value="21"/>
</dbReference>
<dbReference type="eggNOG" id="COG1609">
    <property type="taxonomic scope" value="Bacteria"/>
</dbReference>
<dbReference type="PANTHER" id="PTHR30146:SF147">
    <property type="entry name" value="HTH-TYPE TRANSCRIPTIONAL REGULATOR DEGA"/>
    <property type="match status" value="1"/>
</dbReference>
<dbReference type="Pfam" id="PF00356">
    <property type="entry name" value="LacI"/>
    <property type="match status" value="1"/>
</dbReference>
<dbReference type="InterPro" id="IPR000843">
    <property type="entry name" value="HTH_LacI"/>
</dbReference>
<dbReference type="EMBL" id="CP002299">
    <property type="protein sequence ID" value="ADP83643.1"/>
    <property type="molecule type" value="Genomic_DNA"/>
</dbReference>
<keyword evidence="1" id="KW-0805">Transcription regulation</keyword>
<keyword evidence="2" id="KW-0238">DNA-binding</keyword>
<dbReference type="RefSeq" id="WP_013426761.1">
    <property type="nucleotide sequence ID" value="NC_014666.1"/>
</dbReference>
<dbReference type="PANTHER" id="PTHR30146">
    <property type="entry name" value="LACI-RELATED TRANSCRIPTIONAL REPRESSOR"/>
    <property type="match status" value="1"/>
</dbReference>
<dbReference type="CDD" id="cd06267">
    <property type="entry name" value="PBP1_LacI_sugar_binding-like"/>
    <property type="match status" value="1"/>
</dbReference>
<dbReference type="CDD" id="cd01392">
    <property type="entry name" value="HTH_LacI"/>
    <property type="match status" value="1"/>
</dbReference>
<dbReference type="Gene3D" id="1.10.260.40">
    <property type="entry name" value="lambda repressor-like DNA-binding domains"/>
    <property type="match status" value="1"/>
</dbReference>
<proteinExistence type="predicted"/>
<dbReference type="GO" id="GO:0000976">
    <property type="term" value="F:transcription cis-regulatory region binding"/>
    <property type="evidence" value="ECO:0007669"/>
    <property type="project" value="TreeGrafter"/>
</dbReference>
<organism evidence="5 6">
    <name type="scientific">Pseudofrankia inefficax (strain DSM 45817 / CECT 9037 / DDB 130130 / EuI1c)</name>
    <name type="common">Frankia inefficax</name>
    <dbReference type="NCBI Taxonomy" id="298654"/>
    <lineage>
        <taxon>Bacteria</taxon>
        <taxon>Bacillati</taxon>
        <taxon>Actinomycetota</taxon>
        <taxon>Actinomycetes</taxon>
        <taxon>Frankiales</taxon>
        <taxon>Frankiaceae</taxon>
        <taxon>Pseudofrankia</taxon>
    </lineage>
</organism>
<evidence type="ECO:0000313" key="6">
    <source>
        <dbReference type="Proteomes" id="UP000002484"/>
    </source>
</evidence>
<keyword evidence="3" id="KW-0804">Transcription</keyword>
<evidence type="ECO:0000256" key="2">
    <source>
        <dbReference type="ARBA" id="ARBA00023125"/>
    </source>
</evidence>
<name>E3IUF8_PSEI1</name>
<dbReference type="SUPFAM" id="SSF47413">
    <property type="entry name" value="lambda repressor-like DNA-binding domains"/>
    <property type="match status" value="1"/>
</dbReference>
<gene>
    <name evidence="5" type="ordered locus">FraEuI1c_5659</name>
</gene>
<sequence>MAGPVVRAVRQTTLASEAMARTDRVAGGGVALAPRMVTIYDVARQAGVAPSTVSRAFSRPGRVNAATAERIRRVADDLGYRANPVARALSTARTNMIAVVILDIANPFFAEIVRGAQAAAAAAGYTVLLADAQESDRLERSALERTVTAVDGIVLAGSRMSDSAIRMISKQKPVVVLNRAVVDAPCVVTDNPRGARLALEHLAALGHEHVTYLAGPEASWADGTRWRSLRESAPALSLRVRRIGPFTPDVPGGVQAAEQFAAAPTSAVVAYNDQLAIGLVRGLAARGIRVPGDVSLIGFDNIAAAELVTPGLTTVAAPLYAQGATATRHVLAMIEGGRGHTGAPAVLPVRLVVRDSTAERHGVGRPRPVGAAAALPMAR</sequence>
<dbReference type="GO" id="GO:0003700">
    <property type="term" value="F:DNA-binding transcription factor activity"/>
    <property type="evidence" value="ECO:0007669"/>
    <property type="project" value="TreeGrafter"/>
</dbReference>
<dbReference type="PROSITE" id="PS50932">
    <property type="entry name" value="HTH_LACI_2"/>
    <property type="match status" value="1"/>
</dbReference>
<dbReference type="Gene3D" id="3.40.50.2300">
    <property type="match status" value="2"/>
</dbReference>
<keyword evidence="6" id="KW-1185">Reference proteome</keyword>
<dbReference type="InParanoid" id="E3IUF8"/>
<dbReference type="Pfam" id="PF13377">
    <property type="entry name" value="Peripla_BP_3"/>
    <property type="match status" value="1"/>
</dbReference>
<dbReference type="Proteomes" id="UP000002484">
    <property type="component" value="Chromosome"/>
</dbReference>
<dbReference type="InterPro" id="IPR046335">
    <property type="entry name" value="LacI/GalR-like_sensor"/>
</dbReference>
<protein>
    <submittedName>
        <fullName evidence="5">Transcriptional regulator, LacI family</fullName>
    </submittedName>
</protein>
<dbReference type="InterPro" id="IPR028082">
    <property type="entry name" value="Peripla_BP_I"/>
</dbReference>
<evidence type="ECO:0000259" key="4">
    <source>
        <dbReference type="PROSITE" id="PS50932"/>
    </source>
</evidence>
<evidence type="ECO:0000256" key="1">
    <source>
        <dbReference type="ARBA" id="ARBA00023015"/>
    </source>
</evidence>
<accession>E3IUF8</accession>
<evidence type="ECO:0000256" key="3">
    <source>
        <dbReference type="ARBA" id="ARBA00023163"/>
    </source>
</evidence>
<dbReference type="AlphaFoldDB" id="E3IUF8"/>